<proteinExistence type="inferred from homology"/>
<dbReference type="CDD" id="cd07995">
    <property type="entry name" value="TPK"/>
    <property type="match status" value="1"/>
</dbReference>
<evidence type="ECO:0000313" key="10">
    <source>
        <dbReference type="Proteomes" id="UP000054097"/>
    </source>
</evidence>
<evidence type="ECO:0000256" key="1">
    <source>
        <dbReference type="ARBA" id="ARBA00005078"/>
    </source>
</evidence>
<protein>
    <recommendedName>
        <fullName evidence="7">Thiamine pyrophosphokinase</fullName>
        <ecNumber evidence="7">2.7.6.2</ecNumber>
    </recommendedName>
</protein>
<comment type="similarity">
    <text evidence="2 7">Belongs to the thiamine pyrophosphokinase family.</text>
</comment>
<organism evidence="9 10">
    <name type="scientific">Serendipita vermifera MAFF 305830</name>
    <dbReference type="NCBI Taxonomy" id="933852"/>
    <lineage>
        <taxon>Eukaryota</taxon>
        <taxon>Fungi</taxon>
        <taxon>Dikarya</taxon>
        <taxon>Basidiomycota</taxon>
        <taxon>Agaricomycotina</taxon>
        <taxon>Agaricomycetes</taxon>
        <taxon>Sebacinales</taxon>
        <taxon>Serendipitaceae</taxon>
        <taxon>Serendipita</taxon>
    </lineage>
</organism>
<evidence type="ECO:0000256" key="6">
    <source>
        <dbReference type="ARBA" id="ARBA00022840"/>
    </source>
</evidence>
<evidence type="ECO:0000256" key="3">
    <source>
        <dbReference type="ARBA" id="ARBA00022679"/>
    </source>
</evidence>
<comment type="pathway">
    <text evidence="1 7">Cofactor biosynthesis; thiamine diphosphate biosynthesis; thiamine diphosphate from thiamine: step 1/1.</text>
</comment>
<reference evidence="10" key="2">
    <citation type="submission" date="2015-01" db="EMBL/GenBank/DDBJ databases">
        <title>Evolutionary Origins and Diversification of the Mycorrhizal Mutualists.</title>
        <authorList>
            <consortium name="DOE Joint Genome Institute"/>
            <consortium name="Mycorrhizal Genomics Consortium"/>
            <person name="Kohler A."/>
            <person name="Kuo A."/>
            <person name="Nagy L.G."/>
            <person name="Floudas D."/>
            <person name="Copeland A."/>
            <person name="Barry K.W."/>
            <person name="Cichocki N."/>
            <person name="Veneault-Fourrey C."/>
            <person name="LaButti K."/>
            <person name="Lindquist E.A."/>
            <person name="Lipzen A."/>
            <person name="Lundell T."/>
            <person name="Morin E."/>
            <person name="Murat C."/>
            <person name="Riley R."/>
            <person name="Ohm R."/>
            <person name="Sun H."/>
            <person name="Tunlid A."/>
            <person name="Henrissat B."/>
            <person name="Grigoriev I.V."/>
            <person name="Hibbett D.S."/>
            <person name="Martin F."/>
        </authorList>
    </citation>
    <scope>NUCLEOTIDE SEQUENCE [LARGE SCALE GENOMIC DNA]</scope>
    <source>
        <strain evidence="10">MAFF 305830</strain>
    </source>
</reference>
<dbReference type="Proteomes" id="UP000054097">
    <property type="component" value="Unassembled WGS sequence"/>
</dbReference>
<evidence type="ECO:0000256" key="2">
    <source>
        <dbReference type="ARBA" id="ARBA00006785"/>
    </source>
</evidence>
<dbReference type="Pfam" id="PF04263">
    <property type="entry name" value="TPK_catalytic"/>
    <property type="match status" value="1"/>
</dbReference>
<dbReference type="InterPro" id="IPR016966">
    <property type="entry name" value="Thiamin_pyrophosphokinase_euk"/>
</dbReference>
<evidence type="ECO:0000256" key="4">
    <source>
        <dbReference type="ARBA" id="ARBA00022741"/>
    </source>
</evidence>
<dbReference type="GO" id="GO:0030975">
    <property type="term" value="F:thiamine binding"/>
    <property type="evidence" value="ECO:0007669"/>
    <property type="project" value="UniProtKB-UniRule"/>
</dbReference>
<dbReference type="Pfam" id="PF04265">
    <property type="entry name" value="TPK_B1_binding"/>
    <property type="match status" value="1"/>
</dbReference>
<dbReference type="AlphaFoldDB" id="A0A0C3B045"/>
<dbReference type="SUPFAM" id="SSF63999">
    <property type="entry name" value="Thiamin pyrophosphokinase, catalytic domain"/>
    <property type="match status" value="1"/>
</dbReference>
<feature type="domain" description="Thiamin pyrophosphokinase thiamin-binding" evidence="8">
    <location>
        <begin position="179"/>
        <end position="245"/>
    </location>
</feature>
<dbReference type="InterPro" id="IPR036759">
    <property type="entry name" value="TPK_catalytic_sf"/>
</dbReference>
<keyword evidence="4 7" id="KW-0547">Nucleotide-binding</keyword>
<gene>
    <name evidence="9" type="ORF">M408DRAFT_331129</name>
</gene>
<dbReference type="InterPro" id="IPR007371">
    <property type="entry name" value="TPK_catalytic"/>
</dbReference>
<dbReference type="Gene3D" id="3.40.50.10240">
    <property type="entry name" value="Thiamin pyrophosphokinase, catalytic domain"/>
    <property type="match status" value="1"/>
</dbReference>
<keyword evidence="6 7" id="KW-0067">ATP-binding</keyword>
<evidence type="ECO:0000256" key="5">
    <source>
        <dbReference type="ARBA" id="ARBA00022777"/>
    </source>
</evidence>
<dbReference type="PIRSF" id="PIRSF031057">
    <property type="entry name" value="Thiamin_pyrophosphokinase"/>
    <property type="match status" value="1"/>
</dbReference>
<dbReference type="OrthoDB" id="25149at2759"/>
<name>A0A0C3B045_SERVB</name>
<dbReference type="UniPathway" id="UPA00060">
    <property type="reaction ID" value="UER00597"/>
</dbReference>
<evidence type="ECO:0000313" key="9">
    <source>
        <dbReference type="EMBL" id="KIM25589.1"/>
    </source>
</evidence>
<dbReference type="InterPro" id="IPR036371">
    <property type="entry name" value="TPK_B1-bd_sf"/>
</dbReference>
<keyword evidence="3 7" id="KW-0808">Transferase</keyword>
<dbReference type="Gene3D" id="2.60.120.320">
    <property type="entry name" value="Thiamin pyrophosphokinase, thiamin-binding domain"/>
    <property type="match status" value="1"/>
</dbReference>
<dbReference type="PANTHER" id="PTHR13622">
    <property type="entry name" value="THIAMIN PYROPHOSPHOKINASE"/>
    <property type="match status" value="1"/>
</dbReference>
<keyword evidence="5 7" id="KW-0418">Kinase</keyword>
<dbReference type="GO" id="GO:0009229">
    <property type="term" value="P:thiamine diphosphate biosynthetic process"/>
    <property type="evidence" value="ECO:0007669"/>
    <property type="project" value="UniProtKB-UniRule"/>
</dbReference>
<keyword evidence="10" id="KW-1185">Reference proteome</keyword>
<dbReference type="HOGENOM" id="CLU_044237_0_0_1"/>
<accession>A0A0C3B045</accession>
<evidence type="ECO:0000259" key="8">
    <source>
        <dbReference type="SMART" id="SM00983"/>
    </source>
</evidence>
<dbReference type="InterPro" id="IPR006282">
    <property type="entry name" value="Thi_PPkinase"/>
</dbReference>
<dbReference type="NCBIfam" id="TIGR01378">
    <property type="entry name" value="thi_PPkinase"/>
    <property type="match status" value="1"/>
</dbReference>
<dbReference type="GO" id="GO:0004788">
    <property type="term" value="F:thiamine diphosphokinase activity"/>
    <property type="evidence" value="ECO:0007669"/>
    <property type="project" value="UniProtKB-UniRule"/>
</dbReference>
<dbReference type="FunFam" id="2.60.120.320:FF:000001">
    <property type="entry name" value="Thiamine pyrophosphokinase"/>
    <property type="match status" value="1"/>
</dbReference>
<dbReference type="EMBL" id="KN824313">
    <property type="protein sequence ID" value="KIM25589.1"/>
    <property type="molecule type" value="Genomic_DNA"/>
</dbReference>
<dbReference type="SUPFAM" id="SSF63862">
    <property type="entry name" value="Thiamin pyrophosphokinase, substrate-binding domain"/>
    <property type="match status" value="1"/>
</dbReference>
<dbReference type="GO" id="GO:0016301">
    <property type="term" value="F:kinase activity"/>
    <property type="evidence" value="ECO:0007669"/>
    <property type="project" value="UniProtKB-UniRule"/>
</dbReference>
<sequence>MNSRHWRVPFLQASRVLEGRNAHPLSGRWALIVLNQPFSRKLFDILWNACEWRVFADGGSNRVRDLLGNEWKSYLPDLITGDLDSIRSDVQQDYTSMDVRVVRDGSLDATDFMKCFDAIKELERRTPQEGDYSVIVLGGLSGRIDQTVHTMSYLYKLRRIRAHVFVATDDDVGWVLDEGEHYISLDRTFLGQTCGLLPVGIESTRLSMKGLQWNWTDHESSLDGDVSTSNWLAADEIWIKTTRPIWWTMSLKLPI</sequence>
<dbReference type="EC" id="2.7.6.2" evidence="7"/>
<comment type="catalytic activity">
    <reaction evidence="7">
        <text>thiamine + ATP = thiamine diphosphate + AMP + H(+)</text>
        <dbReference type="Rhea" id="RHEA:11576"/>
        <dbReference type="ChEBI" id="CHEBI:15378"/>
        <dbReference type="ChEBI" id="CHEBI:18385"/>
        <dbReference type="ChEBI" id="CHEBI:30616"/>
        <dbReference type="ChEBI" id="CHEBI:58937"/>
        <dbReference type="ChEBI" id="CHEBI:456215"/>
    </reaction>
</comment>
<reference evidence="9 10" key="1">
    <citation type="submission" date="2014-04" db="EMBL/GenBank/DDBJ databases">
        <authorList>
            <consortium name="DOE Joint Genome Institute"/>
            <person name="Kuo A."/>
            <person name="Zuccaro A."/>
            <person name="Kohler A."/>
            <person name="Nagy L.G."/>
            <person name="Floudas D."/>
            <person name="Copeland A."/>
            <person name="Barry K.W."/>
            <person name="Cichocki N."/>
            <person name="Veneault-Fourrey C."/>
            <person name="LaButti K."/>
            <person name="Lindquist E.A."/>
            <person name="Lipzen A."/>
            <person name="Lundell T."/>
            <person name="Morin E."/>
            <person name="Murat C."/>
            <person name="Sun H."/>
            <person name="Tunlid A."/>
            <person name="Henrissat B."/>
            <person name="Grigoriev I.V."/>
            <person name="Hibbett D.S."/>
            <person name="Martin F."/>
            <person name="Nordberg H.P."/>
            <person name="Cantor M.N."/>
            <person name="Hua S.X."/>
        </authorList>
    </citation>
    <scope>NUCLEOTIDE SEQUENCE [LARGE SCALE GENOMIC DNA]</scope>
    <source>
        <strain evidence="9 10">MAFF 305830</strain>
    </source>
</reference>
<dbReference type="InterPro" id="IPR007373">
    <property type="entry name" value="Thiamin_PyroPKinase_B1-bd"/>
</dbReference>
<dbReference type="STRING" id="933852.A0A0C3B045"/>
<dbReference type="GO" id="GO:0005524">
    <property type="term" value="F:ATP binding"/>
    <property type="evidence" value="ECO:0007669"/>
    <property type="project" value="UniProtKB-UniRule"/>
</dbReference>
<evidence type="ECO:0000256" key="7">
    <source>
        <dbReference type="PIRNR" id="PIRNR031057"/>
    </source>
</evidence>
<dbReference type="SMART" id="SM00983">
    <property type="entry name" value="TPK_B1_binding"/>
    <property type="match status" value="1"/>
</dbReference>
<dbReference type="PANTHER" id="PTHR13622:SF8">
    <property type="entry name" value="THIAMIN PYROPHOSPHOKINASE 1"/>
    <property type="match status" value="1"/>
</dbReference>
<dbReference type="GO" id="GO:0006772">
    <property type="term" value="P:thiamine metabolic process"/>
    <property type="evidence" value="ECO:0007669"/>
    <property type="project" value="InterPro"/>
</dbReference>